<evidence type="ECO:0000256" key="1">
    <source>
        <dbReference type="SAM" id="Phobius"/>
    </source>
</evidence>
<name>A0A655DWT8_SALET</name>
<organism evidence="2 3">
    <name type="scientific">Salmonella enterica subsp. enterica serovar Bovismorbificans</name>
    <dbReference type="NCBI Taxonomy" id="58097"/>
    <lineage>
        <taxon>Bacteria</taxon>
        <taxon>Pseudomonadati</taxon>
        <taxon>Pseudomonadota</taxon>
        <taxon>Gammaproteobacteria</taxon>
        <taxon>Enterobacterales</taxon>
        <taxon>Enterobacteriaceae</taxon>
        <taxon>Salmonella</taxon>
    </lineage>
</organism>
<protein>
    <submittedName>
        <fullName evidence="2">Uncharacterized protein</fullName>
    </submittedName>
</protein>
<keyword evidence="1" id="KW-0812">Transmembrane</keyword>
<gene>
    <name evidence="2" type="ORF">ERS008198_03819</name>
</gene>
<keyword evidence="1" id="KW-0472">Membrane</keyword>
<dbReference type="EMBL" id="CQPA01000041">
    <property type="protein sequence ID" value="CNU89386.1"/>
    <property type="molecule type" value="Genomic_DNA"/>
</dbReference>
<accession>A0A655DWT8</accession>
<reference evidence="2 3" key="1">
    <citation type="submission" date="2015-03" db="EMBL/GenBank/DDBJ databases">
        <authorList>
            <consortium name="Pathogen Informatics"/>
        </authorList>
    </citation>
    <scope>NUCLEOTIDE SEQUENCE [LARGE SCALE GENOMIC DNA]</scope>
    <source>
        <strain evidence="2 3">A1104</strain>
    </source>
</reference>
<proteinExistence type="predicted"/>
<feature type="transmembrane region" description="Helical" evidence="1">
    <location>
        <begin position="31"/>
        <end position="51"/>
    </location>
</feature>
<keyword evidence="1" id="KW-1133">Transmembrane helix</keyword>
<dbReference type="AlphaFoldDB" id="A0A655DWT8"/>
<dbReference type="Proteomes" id="UP000041314">
    <property type="component" value="Unassembled WGS sequence"/>
</dbReference>
<evidence type="ECO:0000313" key="2">
    <source>
        <dbReference type="EMBL" id="CNU89386.1"/>
    </source>
</evidence>
<sequence>MTTADGVTRDHRDNRFWTGANLALEVQHVQVMHAGVILITAVIAAHLLVAARAKRFIAFAGQNNHAHVVVVTGIRQRLNHLFYRQRTKRIAHLRTINGDFRDTVGGFFIANVRVTFGAVVPFYRCVKHCFIRINHNVSYSQKRKIRARLSTTPAGFSRCALCPALRITWHVAATSCARARNLLSRSPHK</sequence>
<evidence type="ECO:0000313" key="3">
    <source>
        <dbReference type="Proteomes" id="UP000041314"/>
    </source>
</evidence>